<evidence type="ECO:0000313" key="11">
    <source>
        <dbReference type="Proteomes" id="UP000236000"/>
    </source>
</evidence>
<evidence type="ECO:0000256" key="5">
    <source>
        <dbReference type="ARBA" id="ARBA00022968"/>
    </source>
</evidence>
<organism evidence="10 11">
    <name type="scientific">Akkermansia muciniphila</name>
    <dbReference type="NCBI Taxonomy" id="239935"/>
    <lineage>
        <taxon>Bacteria</taxon>
        <taxon>Pseudomonadati</taxon>
        <taxon>Verrucomicrobiota</taxon>
        <taxon>Verrucomicrobiia</taxon>
        <taxon>Verrucomicrobiales</taxon>
        <taxon>Akkermansiaceae</taxon>
        <taxon>Akkermansia</taxon>
    </lineage>
</organism>
<dbReference type="GO" id="GO:0016020">
    <property type="term" value="C:membrane"/>
    <property type="evidence" value="ECO:0007669"/>
    <property type="project" value="InterPro"/>
</dbReference>
<evidence type="ECO:0000313" key="10">
    <source>
        <dbReference type="EMBL" id="PNC17561.1"/>
    </source>
</evidence>
<sequence length="576" mass="65189">MTLIHKTLKNKMKIQKITGLWVGSTLPLMAQLCIKSFLDHGHSFQLFTYTHYDNVPKGTLVRAAREILPEEAVFHHENGSLAPFADWFRNVFLVQEGGFWTDLDVACLSDEFPDTMPWFCMQEPGLVAVGVIAFPPRHPMMEALRRLAEDPASPAPWDSPEEIHAREVFGKSVPDVAERRRKAPWGHCGPEGFTRALKHFGLLEQAAKPSRLYPLHYTVWRKCYNGDCNLRSPELSNAWAIHLWGEMLRREPDAWENVSRNSIVGELLDRHLPEHPAGTVPATRKKVKVLVGICSCNNAANRRKACRETWLSHPAPGIECKFFLGRREPIDGEDDVVTLWVNDDYAHLPSKGLAFYKYALEHYDFDWLFKCDDDTYLVLDRLESLCDDRYDLIGDMCVESRNSPSGGAGYLMSRHLVELFVSHASQVPDTGCEDLIFGALAVELGVPMLASRRLVMSSSPAPHKENDLVTAHWCSPVRLHDIEMLFHGTPIGVFKGCHPDWEDDVLFFRNGRFMRRASGCMGRYFLNGESCVILKWDDWPEETLFRDGGVFRQGGFSLSPTPGQPSLLALLTSTHA</sequence>
<dbReference type="Gene3D" id="3.90.550.50">
    <property type="match status" value="1"/>
</dbReference>
<evidence type="ECO:0000256" key="7">
    <source>
        <dbReference type="ARBA" id="ARBA00023034"/>
    </source>
</evidence>
<dbReference type="Pfam" id="PF04572">
    <property type="entry name" value="Gb3_synth"/>
    <property type="match status" value="1"/>
</dbReference>
<dbReference type="InterPro" id="IPR002659">
    <property type="entry name" value="Glyco_trans_31"/>
</dbReference>
<comment type="caution">
    <text evidence="10">The sequence shown here is derived from an EMBL/GenBank/DDBJ whole genome shotgun (WGS) entry which is preliminary data.</text>
</comment>
<dbReference type="Gene3D" id="3.90.550.20">
    <property type="match status" value="1"/>
</dbReference>
<keyword evidence="4" id="KW-0812">Transmembrane</keyword>
<dbReference type="AlphaFoldDB" id="A0A2N8HCE2"/>
<evidence type="ECO:0000259" key="9">
    <source>
        <dbReference type="Pfam" id="PF04572"/>
    </source>
</evidence>
<evidence type="ECO:0000256" key="4">
    <source>
        <dbReference type="ARBA" id="ARBA00022692"/>
    </source>
</evidence>
<dbReference type="PANTHER" id="PTHR11214:SF3">
    <property type="entry name" value="BETA-1,3-GALACTOSYLTRANSFERASE 6"/>
    <property type="match status" value="1"/>
</dbReference>
<dbReference type="InterPro" id="IPR029044">
    <property type="entry name" value="Nucleotide-diphossugar_trans"/>
</dbReference>
<keyword evidence="2" id="KW-0328">Glycosyltransferase</keyword>
<accession>A0A2N8HCE2</accession>
<keyword evidence="8" id="KW-0472">Membrane</keyword>
<keyword evidence="3" id="KW-0808">Transferase</keyword>
<protein>
    <recommendedName>
        <fullName evidence="9">Alpha 1,4-glycosyltransferase domain-containing protein</fullName>
    </recommendedName>
</protein>
<dbReference type="Pfam" id="PF01762">
    <property type="entry name" value="Galactosyl_T"/>
    <property type="match status" value="1"/>
</dbReference>
<feature type="domain" description="Alpha 1,4-glycosyltransferase" evidence="9">
    <location>
        <begin position="171"/>
        <end position="271"/>
    </location>
</feature>
<comment type="subcellular location">
    <subcellularLocation>
        <location evidence="1">Golgi apparatus membrane</location>
        <topology evidence="1">Single-pass type II membrane protein</topology>
    </subcellularLocation>
</comment>
<reference evidence="10 11" key="1">
    <citation type="journal article" date="2017" name="BMC Genomics">
        <title>Genome sequencing of 39 Akkermansia muciniphila isolates reveals its population structure, genomic and functional diverisity, and global distribution in mammalian gut microbiotas.</title>
        <authorList>
            <person name="Guo X."/>
            <person name="Li S."/>
            <person name="Zhang J."/>
            <person name="Wu F."/>
            <person name="Li X."/>
            <person name="Wu D."/>
            <person name="Zhang M."/>
            <person name="Ou Z."/>
            <person name="Jie Z."/>
            <person name="Yan Q."/>
            <person name="Li P."/>
            <person name="Yi J."/>
            <person name="Peng Y."/>
        </authorList>
    </citation>
    <scope>NUCLEOTIDE SEQUENCE [LARGE SCALE GENOMIC DNA]</scope>
    <source>
        <strain evidence="10 11">GP24</strain>
    </source>
</reference>
<keyword evidence="7" id="KW-0333">Golgi apparatus</keyword>
<evidence type="ECO:0000256" key="3">
    <source>
        <dbReference type="ARBA" id="ARBA00022679"/>
    </source>
</evidence>
<dbReference type="Proteomes" id="UP000236000">
    <property type="component" value="Unassembled WGS sequence"/>
</dbReference>
<keyword evidence="6" id="KW-1133">Transmembrane helix</keyword>
<name>A0A2N8HCE2_9BACT</name>
<gene>
    <name evidence="10" type="ORF">CXU22_07340</name>
</gene>
<evidence type="ECO:0000256" key="6">
    <source>
        <dbReference type="ARBA" id="ARBA00022989"/>
    </source>
</evidence>
<proteinExistence type="predicted"/>
<keyword evidence="5" id="KW-0735">Signal-anchor</keyword>
<dbReference type="SUPFAM" id="SSF53448">
    <property type="entry name" value="Nucleotide-diphospho-sugar transferases"/>
    <property type="match status" value="1"/>
</dbReference>
<dbReference type="InterPro" id="IPR007652">
    <property type="entry name" value="A1-4-GlycosylTfrase_dom"/>
</dbReference>
<evidence type="ECO:0000256" key="2">
    <source>
        <dbReference type="ARBA" id="ARBA00022676"/>
    </source>
</evidence>
<dbReference type="GO" id="GO:0008378">
    <property type="term" value="F:galactosyltransferase activity"/>
    <property type="evidence" value="ECO:0007669"/>
    <property type="project" value="TreeGrafter"/>
</dbReference>
<evidence type="ECO:0000256" key="8">
    <source>
        <dbReference type="ARBA" id="ARBA00023136"/>
    </source>
</evidence>
<dbReference type="EMBL" id="PJKA01000012">
    <property type="protein sequence ID" value="PNC17561.1"/>
    <property type="molecule type" value="Genomic_DNA"/>
</dbReference>
<dbReference type="PANTHER" id="PTHR11214">
    <property type="entry name" value="BETA-1,3-N-ACETYLGLUCOSAMINYLTRANSFERASE"/>
    <property type="match status" value="1"/>
</dbReference>
<dbReference type="OrthoDB" id="198005at2"/>
<evidence type="ECO:0000256" key="1">
    <source>
        <dbReference type="ARBA" id="ARBA00004323"/>
    </source>
</evidence>